<gene>
    <name evidence="2" type="ORF">SAMN02787118_103324</name>
</gene>
<keyword evidence="1" id="KW-1133">Transmembrane helix</keyword>
<evidence type="ECO:0000313" key="3">
    <source>
        <dbReference type="Proteomes" id="UP000181942"/>
    </source>
</evidence>
<keyword evidence="1" id="KW-0812">Transmembrane</keyword>
<sequence>MANTRTTGSRRTPLDRTGLTALAMLVLVTGGLVATFGPLLAVACDTCQDGVRTPHFENALILVAWLGVPLTTLLTVAGIFLPRGGAKAGGIGLGVLTVLMVTLLALGQ</sequence>
<feature type="transmembrane region" description="Helical" evidence="1">
    <location>
        <begin position="88"/>
        <end position="107"/>
    </location>
</feature>
<protein>
    <submittedName>
        <fullName evidence="2">Uncharacterized protein</fullName>
    </submittedName>
</protein>
<organism evidence="2 3">
    <name type="scientific">Streptomyces mirabilis</name>
    <dbReference type="NCBI Taxonomy" id="68239"/>
    <lineage>
        <taxon>Bacteria</taxon>
        <taxon>Bacillati</taxon>
        <taxon>Actinomycetota</taxon>
        <taxon>Actinomycetes</taxon>
        <taxon>Kitasatosporales</taxon>
        <taxon>Streptomycetaceae</taxon>
        <taxon>Streptomyces</taxon>
    </lineage>
</organism>
<dbReference type="RefSeq" id="WP_075027136.1">
    <property type="nucleotide sequence ID" value="NZ_FONR01000003.1"/>
</dbReference>
<dbReference type="EMBL" id="FONR01000003">
    <property type="protein sequence ID" value="SFF01259.1"/>
    <property type="molecule type" value="Genomic_DNA"/>
</dbReference>
<evidence type="ECO:0000256" key="1">
    <source>
        <dbReference type="SAM" id="Phobius"/>
    </source>
</evidence>
<evidence type="ECO:0000313" key="2">
    <source>
        <dbReference type="EMBL" id="SFF01259.1"/>
    </source>
</evidence>
<proteinExistence type="predicted"/>
<dbReference type="OrthoDB" id="4336515at2"/>
<dbReference type="AlphaFoldDB" id="A0A1I2F8I6"/>
<feature type="transmembrane region" description="Helical" evidence="1">
    <location>
        <begin position="60"/>
        <end position="81"/>
    </location>
</feature>
<accession>A0A1I2F8I6</accession>
<keyword evidence="1" id="KW-0472">Membrane</keyword>
<feature type="transmembrane region" description="Helical" evidence="1">
    <location>
        <begin position="21"/>
        <end position="40"/>
    </location>
</feature>
<name>A0A1I2F8I6_9ACTN</name>
<dbReference type="Proteomes" id="UP000181942">
    <property type="component" value="Unassembled WGS sequence"/>
</dbReference>
<reference evidence="2 3" key="1">
    <citation type="submission" date="2016-10" db="EMBL/GenBank/DDBJ databases">
        <authorList>
            <person name="de Groot N.N."/>
        </authorList>
    </citation>
    <scope>NUCLEOTIDE SEQUENCE [LARGE SCALE GENOMIC DNA]</scope>
    <source>
        <strain evidence="2 3">OK461</strain>
    </source>
</reference>